<keyword evidence="1 5" id="KW-0489">Methyltransferase</keyword>
<evidence type="ECO:0000256" key="2">
    <source>
        <dbReference type="ARBA" id="ARBA00022679"/>
    </source>
</evidence>
<dbReference type="InterPro" id="IPR029063">
    <property type="entry name" value="SAM-dependent_MTases_sf"/>
</dbReference>
<evidence type="ECO:0000313" key="5">
    <source>
        <dbReference type="EMBL" id="QQB16096.1"/>
    </source>
</evidence>
<reference evidence="5 6" key="1">
    <citation type="submission" date="2020-12" db="EMBL/GenBank/DDBJ databases">
        <title>FDA dAtabase for Regulatory Grade micrObial Sequences (FDA-ARGOS): Supporting development and validation of Infectious Disease Dx tests.</title>
        <authorList>
            <person name="Sproer C."/>
            <person name="Gronow S."/>
            <person name="Severitt S."/>
            <person name="Schroder I."/>
            <person name="Tallon L."/>
            <person name="Sadzewicz L."/>
            <person name="Zhao X."/>
            <person name="Boylan J."/>
            <person name="Ott S."/>
            <person name="Bowen H."/>
            <person name="Vavikolanu K."/>
            <person name="Mehta A."/>
            <person name="Aluvathingal J."/>
            <person name="Nadendla S."/>
            <person name="Lowell S."/>
            <person name="Myers T."/>
            <person name="Yan Y."/>
            <person name="Sichtig H."/>
        </authorList>
    </citation>
    <scope>NUCLEOTIDE SEQUENCE [LARGE SCALE GENOMIC DNA]</scope>
    <source>
        <strain evidence="5 6">FDAARGOS_990</strain>
    </source>
</reference>
<sequence length="240" mass="26688">MVDYHPWIVELYDSDNPGGADHEHFRALAHRMGARRILDLGCGTGLLTRSLAVDGRRVVGIDPSAAMIDFAASRDEGQRVEWINGDSTAVPAERFDLVIMSGNVAQHISDPDWQGTLLDVRAALRTNGVLAFESRNPSARAWETWSQPEATTRMTGHGPLEEWADVDDLGEGRIHVRFSNRFADTDEVLVEDETFVFRSRETLEAQLTVAGFTVTEVWGSWSRRPFVGTEPLIIIEAQAV</sequence>
<dbReference type="PANTHER" id="PTHR43464">
    <property type="entry name" value="METHYLTRANSFERASE"/>
    <property type="match status" value="1"/>
</dbReference>
<dbReference type="Proteomes" id="UP000595374">
    <property type="component" value="Chromosome"/>
</dbReference>
<keyword evidence="2 5" id="KW-0808">Transferase</keyword>
<dbReference type="Gene3D" id="3.40.50.150">
    <property type="entry name" value="Vaccinia Virus protein VP39"/>
    <property type="match status" value="1"/>
</dbReference>
<dbReference type="AlphaFoldDB" id="A0A7T4A2I5"/>
<evidence type="ECO:0000259" key="4">
    <source>
        <dbReference type="Pfam" id="PF13649"/>
    </source>
</evidence>
<dbReference type="EMBL" id="CP065989">
    <property type="protein sequence ID" value="QQB16096.1"/>
    <property type="molecule type" value="Genomic_DNA"/>
</dbReference>
<dbReference type="PANTHER" id="PTHR43464:SF19">
    <property type="entry name" value="UBIQUINONE BIOSYNTHESIS O-METHYLTRANSFERASE, MITOCHONDRIAL"/>
    <property type="match status" value="1"/>
</dbReference>
<name>A0A7T4A2I5_9MICO</name>
<evidence type="ECO:0000313" key="6">
    <source>
        <dbReference type="Proteomes" id="UP000595374"/>
    </source>
</evidence>
<protein>
    <submittedName>
        <fullName evidence="5">Class I SAM-dependent methyltransferase</fullName>
    </submittedName>
</protein>
<accession>A0A7T4A2I5</accession>
<dbReference type="Pfam" id="PF13649">
    <property type="entry name" value="Methyltransf_25"/>
    <property type="match status" value="1"/>
</dbReference>
<dbReference type="InterPro" id="IPR041698">
    <property type="entry name" value="Methyltransf_25"/>
</dbReference>
<dbReference type="SUPFAM" id="SSF53335">
    <property type="entry name" value="S-adenosyl-L-methionine-dependent methyltransferases"/>
    <property type="match status" value="1"/>
</dbReference>
<proteinExistence type="predicted"/>
<dbReference type="CDD" id="cd02440">
    <property type="entry name" value="AdoMet_MTases"/>
    <property type="match status" value="1"/>
</dbReference>
<organism evidence="5 6">
    <name type="scientific">Brevibacterium casei</name>
    <dbReference type="NCBI Taxonomy" id="33889"/>
    <lineage>
        <taxon>Bacteria</taxon>
        <taxon>Bacillati</taxon>
        <taxon>Actinomycetota</taxon>
        <taxon>Actinomycetes</taxon>
        <taxon>Micrococcales</taxon>
        <taxon>Brevibacteriaceae</taxon>
        <taxon>Brevibacterium</taxon>
    </lineage>
</organism>
<dbReference type="GO" id="GO:0008168">
    <property type="term" value="F:methyltransferase activity"/>
    <property type="evidence" value="ECO:0007669"/>
    <property type="project" value="UniProtKB-KW"/>
</dbReference>
<evidence type="ECO:0000256" key="3">
    <source>
        <dbReference type="ARBA" id="ARBA00022691"/>
    </source>
</evidence>
<gene>
    <name evidence="5" type="ORF">I6H47_10325</name>
</gene>
<evidence type="ECO:0000256" key="1">
    <source>
        <dbReference type="ARBA" id="ARBA00022603"/>
    </source>
</evidence>
<feature type="domain" description="Methyltransferase" evidence="4">
    <location>
        <begin position="37"/>
        <end position="128"/>
    </location>
</feature>
<keyword evidence="3" id="KW-0949">S-adenosyl-L-methionine</keyword>
<dbReference type="GO" id="GO:0032259">
    <property type="term" value="P:methylation"/>
    <property type="evidence" value="ECO:0007669"/>
    <property type="project" value="UniProtKB-KW"/>
</dbReference>